<comment type="caution">
    <text evidence="5">The sequence shown here is derived from an EMBL/GenBank/DDBJ whole genome shotgun (WGS) entry which is preliminary data.</text>
</comment>
<dbReference type="PANTHER" id="PTHR23316">
    <property type="entry name" value="IMPORTIN ALPHA"/>
    <property type="match status" value="1"/>
</dbReference>
<keyword evidence="2" id="KW-0813">Transport</keyword>
<dbReference type="Proteomes" id="UP001107558">
    <property type="component" value="Chromosome 1"/>
</dbReference>
<reference evidence="5" key="1">
    <citation type="submission" date="2021-03" db="EMBL/GenBank/DDBJ databases">
        <title>Chromosome level genome of the anhydrobiotic midge Polypedilum vanderplanki.</title>
        <authorList>
            <person name="Yoshida Y."/>
            <person name="Kikawada T."/>
            <person name="Gusev O."/>
        </authorList>
    </citation>
    <scope>NUCLEOTIDE SEQUENCE</scope>
    <source>
        <strain evidence="5">NIAS01</strain>
        <tissue evidence="5">Whole body or cell culture</tissue>
    </source>
</reference>
<evidence type="ECO:0000256" key="3">
    <source>
        <dbReference type="ARBA" id="ARBA00022927"/>
    </source>
</evidence>
<evidence type="ECO:0000256" key="1">
    <source>
        <dbReference type="ARBA" id="ARBA00010394"/>
    </source>
</evidence>
<dbReference type="InterPro" id="IPR011989">
    <property type="entry name" value="ARM-like"/>
</dbReference>
<protein>
    <submittedName>
        <fullName evidence="5">Uncharacterized protein</fullName>
    </submittedName>
</protein>
<evidence type="ECO:0000313" key="5">
    <source>
        <dbReference type="EMBL" id="KAG5684786.1"/>
    </source>
</evidence>
<feature type="repeat" description="ARM" evidence="4">
    <location>
        <begin position="75"/>
        <end position="102"/>
    </location>
</feature>
<accession>A0A9J6CR25</accession>
<organism evidence="5 6">
    <name type="scientific">Polypedilum vanderplanki</name>
    <name type="common">Sleeping chironomid midge</name>
    <dbReference type="NCBI Taxonomy" id="319348"/>
    <lineage>
        <taxon>Eukaryota</taxon>
        <taxon>Metazoa</taxon>
        <taxon>Ecdysozoa</taxon>
        <taxon>Arthropoda</taxon>
        <taxon>Hexapoda</taxon>
        <taxon>Insecta</taxon>
        <taxon>Pterygota</taxon>
        <taxon>Neoptera</taxon>
        <taxon>Endopterygota</taxon>
        <taxon>Diptera</taxon>
        <taxon>Nematocera</taxon>
        <taxon>Chironomoidea</taxon>
        <taxon>Chironomidae</taxon>
        <taxon>Chironominae</taxon>
        <taxon>Polypedilum</taxon>
        <taxon>Polypedilum</taxon>
    </lineage>
</organism>
<dbReference type="InterPro" id="IPR000225">
    <property type="entry name" value="Armadillo"/>
</dbReference>
<dbReference type="Gene3D" id="1.25.10.10">
    <property type="entry name" value="Leucine-rich Repeat Variant"/>
    <property type="match status" value="1"/>
</dbReference>
<dbReference type="InterPro" id="IPR016024">
    <property type="entry name" value="ARM-type_fold"/>
</dbReference>
<dbReference type="Pfam" id="PF00514">
    <property type="entry name" value="Arm"/>
    <property type="match status" value="1"/>
</dbReference>
<gene>
    <name evidence="5" type="ORF">PVAND_013999</name>
</gene>
<dbReference type="EMBL" id="JADBJN010000001">
    <property type="protein sequence ID" value="KAG5684786.1"/>
    <property type="molecule type" value="Genomic_DNA"/>
</dbReference>
<proteinExistence type="inferred from homology"/>
<dbReference type="AlphaFoldDB" id="A0A9J6CR25"/>
<name>A0A9J6CR25_POLVA</name>
<dbReference type="PROSITE" id="PS50176">
    <property type="entry name" value="ARM_REPEAT"/>
    <property type="match status" value="1"/>
</dbReference>
<evidence type="ECO:0000256" key="4">
    <source>
        <dbReference type="PROSITE-ProRule" id="PRU00259"/>
    </source>
</evidence>
<dbReference type="SUPFAM" id="SSF48371">
    <property type="entry name" value="ARM repeat"/>
    <property type="match status" value="1"/>
</dbReference>
<evidence type="ECO:0000256" key="2">
    <source>
        <dbReference type="ARBA" id="ARBA00022448"/>
    </source>
</evidence>
<keyword evidence="3" id="KW-0653">Protein transport</keyword>
<keyword evidence="6" id="KW-1185">Reference proteome</keyword>
<dbReference type="SMART" id="SM00185">
    <property type="entry name" value="ARM"/>
    <property type="match status" value="5"/>
</dbReference>
<dbReference type="OrthoDB" id="29145at2759"/>
<dbReference type="GO" id="GO:0015031">
    <property type="term" value="P:protein transport"/>
    <property type="evidence" value="ECO:0007669"/>
    <property type="project" value="UniProtKB-KW"/>
</dbReference>
<sequence>MFQPVSLSLKIMRNFRKSFEKDSNDQLLHDSTFMHMMKYFLQCFDKEEIQIEACWIFRNFAARTTEKTEILVDNGIIPILTTLLSSNNINLVEQAIWALDNVIGDSPALLDEILKFNIIEPILKWIELFRTINFSNSFIRTFAWPLDEQAKIDGFCGLSCIADCGNNYIQLIIDYNFVETSIALINTNRPKLQLCAVRLLGSIATDTDEKNDRLINNQILFNIRNLLFSQLTYIRRISLWCLSNLAAGPLHHTRAFLQSDILPGIVNNLTYDDFKTVHETAFTLRNLIQRCELIYLPEISRYRAISLLYDIVLSNNLEISYFAEKVLRIFFCRSMQIIQRQ</sequence>
<comment type="similarity">
    <text evidence="1">Belongs to the importin alpha family.</text>
</comment>
<evidence type="ECO:0000313" key="6">
    <source>
        <dbReference type="Proteomes" id="UP001107558"/>
    </source>
</evidence>